<accession>A0A1E5LIQ4</accession>
<dbReference type="EMBL" id="MJEH01000006">
    <property type="protein sequence ID" value="OEH93960.1"/>
    <property type="molecule type" value="Genomic_DNA"/>
</dbReference>
<evidence type="ECO:0000313" key="5">
    <source>
        <dbReference type="EMBL" id="OEH93960.1"/>
    </source>
</evidence>
<dbReference type="STRING" id="1305675.BFG57_09950"/>
<dbReference type="InterPro" id="IPR036907">
    <property type="entry name" value="5'-Nucleotdase_C_sf"/>
</dbReference>
<dbReference type="GO" id="GO:0008768">
    <property type="term" value="F:UDP-sugar diphosphatase activity"/>
    <property type="evidence" value="ECO:0007669"/>
    <property type="project" value="TreeGrafter"/>
</dbReference>
<dbReference type="InterPro" id="IPR029052">
    <property type="entry name" value="Metallo-depent_PP-like"/>
</dbReference>
<evidence type="ECO:0000313" key="6">
    <source>
        <dbReference type="Proteomes" id="UP000095209"/>
    </source>
</evidence>
<sequence>MSKVYLYHSNDLHSHFDAWTRMSTFFSQVREKHDERTDETFFFDIGDHMDRAHWLSDATEGKANVTLMNSVGYDAVTFGNNEGITLSKEGLDTLYKDAEFTVLAANLYDNDGNRPHWTRPYEIYTLKNGMRMAVIGLTVPFEKFYSQLGWKVTSPYEELDKLLSSIKLKADVIILLSHLGIKDDEKIAEKYEEVDVIMGGHTHHLFENGKMMNQTLLAAAGKHGHYAGEICLTFDDRKKVLIHKQAITHLIDEVDESLETKSLLDELEEGVDKRYNNQVVHLEQPLPVSWFSNSIITELLVSGLREWVGVDAAMMNAGVILADLPAGPVTRKDIHHICPHPINPCKISLTGSELKAVIEKSFTKQMQELEFKGLGFRGKVMGAMVFDNIEIEWEILNDEEPILKQIRLNGVIVDHNKSYLIATLDMFTFGYLYPEMSHKTEKQYYMPEMLRDVFAWKLKKEYG</sequence>
<dbReference type="GO" id="GO:0009166">
    <property type="term" value="P:nucleotide catabolic process"/>
    <property type="evidence" value="ECO:0007669"/>
    <property type="project" value="InterPro"/>
</dbReference>
<dbReference type="SUPFAM" id="SSF55816">
    <property type="entry name" value="5'-nucleotidase (syn. UDP-sugar hydrolase), C-terminal domain"/>
    <property type="match status" value="1"/>
</dbReference>
<keyword evidence="6" id="KW-1185">Reference proteome</keyword>
<evidence type="ECO:0000259" key="3">
    <source>
        <dbReference type="Pfam" id="PF00149"/>
    </source>
</evidence>
<dbReference type="Gene3D" id="3.60.21.10">
    <property type="match status" value="1"/>
</dbReference>
<dbReference type="Pfam" id="PF02872">
    <property type="entry name" value="5_nucleotid_C"/>
    <property type="match status" value="1"/>
</dbReference>
<dbReference type="RefSeq" id="WP_069715928.1">
    <property type="nucleotide sequence ID" value="NZ_MJEH01000006.1"/>
</dbReference>
<keyword evidence="1" id="KW-0732">Signal</keyword>
<comment type="similarity">
    <text evidence="2">Belongs to the 5'-nucleotidase family.</text>
</comment>
<protein>
    <recommendedName>
        <fullName evidence="7">Bifunctional metallophosphatase/5'-nucleotidase</fullName>
    </recommendedName>
</protein>
<name>A0A1E5LIQ4_9BACI</name>
<evidence type="ECO:0000256" key="1">
    <source>
        <dbReference type="ARBA" id="ARBA00022729"/>
    </source>
</evidence>
<keyword evidence="2" id="KW-0547">Nucleotide-binding</keyword>
<dbReference type="PANTHER" id="PTHR11575:SF23">
    <property type="entry name" value="5-NUCLEOTIDASE FAMILY PROTEIN"/>
    <property type="match status" value="1"/>
</dbReference>
<evidence type="ECO:0008006" key="7">
    <source>
        <dbReference type="Google" id="ProtNLM"/>
    </source>
</evidence>
<dbReference type="Proteomes" id="UP000095209">
    <property type="component" value="Unassembled WGS sequence"/>
</dbReference>
<dbReference type="GO" id="GO:0008253">
    <property type="term" value="F:5'-nucleotidase activity"/>
    <property type="evidence" value="ECO:0007669"/>
    <property type="project" value="TreeGrafter"/>
</dbReference>
<organism evidence="5 6">
    <name type="scientific">Bacillus solimangrovi</name>
    <dbReference type="NCBI Taxonomy" id="1305675"/>
    <lineage>
        <taxon>Bacteria</taxon>
        <taxon>Bacillati</taxon>
        <taxon>Bacillota</taxon>
        <taxon>Bacilli</taxon>
        <taxon>Bacillales</taxon>
        <taxon>Bacillaceae</taxon>
        <taxon>Bacillus</taxon>
    </lineage>
</organism>
<dbReference type="OrthoDB" id="9793179at2"/>
<dbReference type="PRINTS" id="PR01607">
    <property type="entry name" value="APYRASEFAMLY"/>
</dbReference>
<dbReference type="InterPro" id="IPR004843">
    <property type="entry name" value="Calcineurin-like_PHP"/>
</dbReference>
<dbReference type="InterPro" id="IPR011240">
    <property type="entry name" value="Pesterase_YunD"/>
</dbReference>
<feature type="domain" description="5'-Nucleotidase C-terminal" evidence="4">
    <location>
        <begin position="295"/>
        <end position="425"/>
    </location>
</feature>
<proteinExistence type="inferred from homology"/>
<dbReference type="Pfam" id="PF00149">
    <property type="entry name" value="Metallophos"/>
    <property type="match status" value="1"/>
</dbReference>
<dbReference type="PANTHER" id="PTHR11575">
    <property type="entry name" value="5'-NUCLEOTIDASE-RELATED"/>
    <property type="match status" value="1"/>
</dbReference>
<dbReference type="InterPro" id="IPR006179">
    <property type="entry name" value="5_nucleotidase/apyrase"/>
</dbReference>
<dbReference type="GO" id="GO:0030288">
    <property type="term" value="C:outer membrane-bounded periplasmic space"/>
    <property type="evidence" value="ECO:0007669"/>
    <property type="project" value="TreeGrafter"/>
</dbReference>
<dbReference type="InterPro" id="IPR008334">
    <property type="entry name" value="5'-Nucleotdase_C"/>
</dbReference>
<feature type="domain" description="Calcineurin-like phosphoesterase" evidence="3">
    <location>
        <begin position="7"/>
        <end position="204"/>
    </location>
</feature>
<evidence type="ECO:0000259" key="4">
    <source>
        <dbReference type="Pfam" id="PF02872"/>
    </source>
</evidence>
<gene>
    <name evidence="5" type="ORF">BFG57_09950</name>
</gene>
<reference evidence="5 6" key="1">
    <citation type="submission" date="2016-08" db="EMBL/GenBank/DDBJ databases">
        <title>Genome of Bacillus solimangrovi GH2-4.</title>
        <authorList>
            <person name="Lim S."/>
            <person name="Kim B.-C."/>
        </authorList>
    </citation>
    <scope>NUCLEOTIDE SEQUENCE [LARGE SCALE GENOMIC DNA]</scope>
    <source>
        <strain evidence="5 6">GH2-4</strain>
    </source>
</reference>
<dbReference type="Gene3D" id="3.90.780.10">
    <property type="entry name" value="5'-Nucleotidase, C-terminal domain"/>
    <property type="match status" value="1"/>
</dbReference>
<keyword evidence="2" id="KW-0378">Hydrolase</keyword>
<dbReference type="GO" id="GO:0000166">
    <property type="term" value="F:nucleotide binding"/>
    <property type="evidence" value="ECO:0007669"/>
    <property type="project" value="UniProtKB-KW"/>
</dbReference>
<dbReference type="PIRSF" id="PIRSF036361">
    <property type="entry name" value="YunD"/>
    <property type="match status" value="1"/>
</dbReference>
<evidence type="ECO:0000256" key="2">
    <source>
        <dbReference type="RuleBase" id="RU362119"/>
    </source>
</evidence>
<dbReference type="SUPFAM" id="SSF56300">
    <property type="entry name" value="Metallo-dependent phosphatases"/>
    <property type="match status" value="1"/>
</dbReference>
<comment type="caution">
    <text evidence="5">The sequence shown here is derived from an EMBL/GenBank/DDBJ whole genome shotgun (WGS) entry which is preliminary data.</text>
</comment>
<dbReference type="CDD" id="cd00845">
    <property type="entry name" value="MPP_UshA_N_like"/>
    <property type="match status" value="1"/>
</dbReference>
<dbReference type="AlphaFoldDB" id="A0A1E5LIQ4"/>